<name>A0ABD2XQ00_9HYME</name>
<dbReference type="SUPFAM" id="SSF47072">
    <property type="entry name" value="Cysteine alpha-hairpin motif"/>
    <property type="match status" value="1"/>
</dbReference>
<accession>A0ABD2XQ00</accession>
<sequence>MGNSATKVEAQVEAKSVTEKKPLKPCCACPETRIRDE</sequence>
<keyword evidence="2" id="KW-1185">Reference proteome</keyword>
<dbReference type="AlphaFoldDB" id="A0ABD2XQ00"/>
<organism evidence="1 2">
    <name type="scientific">Trichogramma kaykai</name>
    <dbReference type="NCBI Taxonomy" id="54128"/>
    <lineage>
        <taxon>Eukaryota</taxon>
        <taxon>Metazoa</taxon>
        <taxon>Ecdysozoa</taxon>
        <taxon>Arthropoda</taxon>
        <taxon>Hexapoda</taxon>
        <taxon>Insecta</taxon>
        <taxon>Pterygota</taxon>
        <taxon>Neoptera</taxon>
        <taxon>Endopterygota</taxon>
        <taxon>Hymenoptera</taxon>
        <taxon>Apocrita</taxon>
        <taxon>Proctotrupomorpha</taxon>
        <taxon>Chalcidoidea</taxon>
        <taxon>Trichogrammatidae</taxon>
        <taxon>Trichogramma</taxon>
    </lineage>
</organism>
<evidence type="ECO:0000313" key="2">
    <source>
        <dbReference type="Proteomes" id="UP001627154"/>
    </source>
</evidence>
<protein>
    <submittedName>
        <fullName evidence="1">Uncharacterized protein</fullName>
    </submittedName>
</protein>
<dbReference type="Gene3D" id="1.10.287.1130">
    <property type="entry name" value="CytochromE C oxidase copper chaperone"/>
    <property type="match status" value="1"/>
</dbReference>
<proteinExistence type="predicted"/>
<gene>
    <name evidence="1" type="ORF">TKK_000656</name>
</gene>
<evidence type="ECO:0000313" key="1">
    <source>
        <dbReference type="EMBL" id="KAL3407184.1"/>
    </source>
</evidence>
<comment type="caution">
    <text evidence="1">The sequence shown here is derived from an EMBL/GenBank/DDBJ whole genome shotgun (WGS) entry which is preliminary data.</text>
</comment>
<dbReference type="InterPro" id="IPR009069">
    <property type="entry name" value="Cys_alpha_HP_mot_SF"/>
</dbReference>
<reference evidence="1 2" key="1">
    <citation type="journal article" date="2024" name="bioRxiv">
        <title>A reference genome for Trichogramma kaykai: A tiny desert-dwelling parasitoid wasp with competing sex-ratio distorters.</title>
        <authorList>
            <person name="Culotta J."/>
            <person name="Lindsey A.R."/>
        </authorList>
    </citation>
    <scope>NUCLEOTIDE SEQUENCE [LARGE SCALE GENOMIC DNA]</scope>
    <source>
        <strain evidence="1 2">KSX58</strain>
    </source>
</reference>
<feature type="non-terminal residue" evidence="1">
    <location>
        <position position="37"/>
    </location>
</feature>
<dbReference type="EMBL" id="JBJJXI010000014">
    <property type="protein sequence ID" value="KAL3407184.1"/>
    <property type="molecule type" value="Genomic_DNA"/>
</dbReference>
<dbReference type="Proteomes" id="UP001627154">
    <property type="component" value="Unassembled WGS sequence"/>
</dbReference>